<sequence length="219" mass="21799">MSRLLLVAAAATAATRAAAFPAPEEPLAPADLSPATVRHRDVWCGPERRCRETAAALGWTARVVPALADLDAGSWTGRPAADLPVAEVGRFLADPAVAAPGGESVLDLIRRVGSAVVGDPTGAGQRDGDSDRGGSDSDSGGSGTGRGGSGTGIGPGGLRVVVAGAAAVRAGVAALLGMPGLFAVVDVGPLTAVHLTGHGAGWRLRGLLPYPAWRDGLPR</sequence>
<evidence type="ECO:0000313" key="3">
    <source>
        <dbReference type="EMBL" id="GGL85199.1"/>
    </source>
</evidence>
<gene>
    <name evidence="3" type="ORF">GCM10011594_01040</name>
</gene>
<feature type="compositionally biased region" description="Gly residues" evidence="1">
    <location>
        <begin position="140"/>
        <end position="151"/>
    </location>
</feature>
<dbReference type="EMBL" id="BMNA01000001">
    <property type="protein sequence ID" value="GGL85199.1"/>
    <property type="molecule type" value="Genomic_DNA"/>
</dbReference>
<name>A0A917SKQ1_9ACTN</name>
<dbReference type="SUPFAM" id="SSF53254">
    <property type="entry name" value="Phosphoglycerate mutase-like"/>
    <property type="match status" value="1"/>
</dbReference>
<dbReference type="InterPro" id="IPR013078">
    <property type="entry name" value="His_Pase_superF_clade-1"/>
</dbReference>
<dbReference type="RefSeq" id="WP_188939578.1">
    <property type="nucleotide sequence ID" value="NZ_BMNA01000001.1"/>
</dbReference>
<dbReference type="Pfam" id="PF00300">
    <property type="entry name" value="His_Phos_1"/>
    <property type="match status" value="1"/>
</dbReference>
<dbReference type="InterPro" id="IPR029033">
    <property type="entry name" value="His_PPase_superfam"/>
</dbReference>
<reference evidence="3" key="2">
    <citation type="submission" date="2020-09" db="EMBL/GenBank/DDBJ databases">
        <authorList>
            <person name="Sun Q."/>
            <person name="Zhou Y."/>
        </authorList>
    </citation>
    <scope>NUCLEOTIDE SEQUENCE</scope>
    <source>
        <strain evidence="3">CGMCC 4.7308</strain>
    </source>
</reference>
<dbReference type="Gene3D" id="3.40.50.1240">
    <property type="entry name" value="Phosphoglycerate mutase-like"/>
    <property type="match status" value="1"/>
</dbReference>
<feature type="compositionally biased region" description="Basic and acidic residues" evidence="1">
    <location>
        <begin position="126"/>
        <end position="135"/>
    </location>
</feature>
<feature type="signal peptide" evidence="2">
    <location>
        <begin position="1"/>
        <end position="19"/>
    </location>
</feature>
<keyword evidence="2" id="KW-0732">Signal</keyword>
<organism evidence="3 4">
    <name type="scientific">Nakamurella endophytica</name>
    <dbReference type="NCBI Taxonomy" id="1748367"/>
    <lineage>
        <taxon>Bacteria</taxon>
        <taxon>Bacillati</taxon>
        <taxon>Actinomycetota</taxon>
        <taxon>Actinomycetes</taxon>
        <taxon>Nakamurellales</taxon>
        <taxon>Nakamurellaceae</taxon>
        <taxon>Nakamurella</taxon>
    </lineage>
</organism>
<dbReference type="AlphaFoldDB" id="A0A917SKQ1"/>
<feature type="chain" id="PRO_5037665123" description="Histidine phosphatase family protein" evidence="2">
    <location>
        <begin position="20"/>
        <end position="219"/>
    </location>
</feature>
<dbReference type="Proteomes" id="UP000655208">
    <property type="component" value="Unassembled WGS sequence"/>
</dbReference>
<evidence type="ECO:0000256" key="1">
    <source>
        <dbReference type="SAM" id="MobiDB-lite"/>
    </source>
</evidence>
<evidence type="ECO:0000256" key="2">
    <source>
        <dbReference type="SAM" id="SignalP"/>
    </source>
</evidence>
<protein>
    <recommendedName>
        <fullName evidence="5">Histidine phosphatase family protein</fullName>
    </recommendedName>
</protein>
<evidence type="ECO:0008006" key="5">
    <source>
        <dbReference type="Google" id="ProtNLM"/>
    </source>
</evidence>
<accession>A0A917SKQ1</accession>
<evidence type="ECO:0000313" key="4">
    <source>
        <dbReference type="Proteomes" id="UP000655208"/>
    </source>
</evidence>
<proteinExistence type="predicted"/>
<comment type="caution">
    <text evidence="3">The sequence shown here is derived from an EMBL/GenBank/DDBJ whole genome shotgun (WGS) entry which is preliminary data.</text>
</comment>
<keyword evidence="4" id="KW-1185">Reference proteome</keyword>
<reference evidence="3" key="1">
    <citation type="journal article" date="2014" name="Int. J. Syst. Evol. Microbiol.">
        <title>Complete genome sequence of Corynebacterium casei LMG S-19264T (=DSM 44701T), isolated from a smear-ripened cheese.</title>
        <authorList>
            <consortium name="US DOE Joint Genome Institute (JGI-PGF)"/>
            <person name="Walter F."/>
            <person name="Albersmeier A."/>
            <person name="Kalinowski J."/>
            <person name="Ruckert C."/>
        </authorList>
    </citation>
    <scope>NUCLEOTIDE SEQUENCE</scope>
    <source>
        <strain evidence="3">CGMCC 4.7308</strain>
    </source>
</reference>
<feature type="region of interest" description="Disordered" evidence="1">
    <location>
        <begin position="117"/>
        <end position="151"/>
    </location>
</feature>